<evidence type="ECO:0000256" key="1">
    <source>
        <dbReference type="SAM" id="MobiDB-lite"/>
    </source>
</evidence>
<dbReference type="PATRIC" id="fig|36849.3.peg.1757"/>
<name>A0A0P8YXU3_9CLOT</name>
<dbReference type="OrthoDB" id="9793324at2"/>
<dbReference type="STRING" id="36849.OXPF_16640"/>
<dbReference type="Proteomes" id="UP000050326">
    <property type="component" value="Unassembled WGS sequence"/>
</dbReference>
<dbReference type="NCBIfam" id="TIGR02837">
    <property type="entry name" value="spore_II_R"/>
    <property type="match status" value="1"/>
</dbReference>
<dbReference type="PROSITE" id="PS51257">
    <property type="entry name" value="PROKAR_LIPOPROTEIN"/>
    <property type="match status" value="1"/>
</dbReference>
<organism evidence="2 3">
    <name type="scientific">Oxobacter pfennigii</name>
    <dbReference type="NCBI Taxonomy" id="36849"/>
    <lineage>
        <taxon>Bacteria</taxon>
        <taxon>Bacillati</taxon>
        <taxon>Bacillota</taxon>
        <taxon>Clostridia</taxon>
        <taxon>Eubacteriales</taxon>
        <taxon>Clostridiaceae</taxon>
        <taxon>Oxobacter</taxon>
    </lineage>
</organism>
<feature type="region of interest" description="Disordered" evidence="1">
    <location>
        <begin position="180"/>
        <end position="207"/>
    </location>
</feature>
<proteinExistence type="predicted"/>
<dbReference type="EMBL" id="LKET01000029">
    <property type="protein sequence ID" value="KPU44581.1"/>
    <property type="molecule type" value="Genomic_DNA"/>
</dbReference>
<comment type="caution">
    <text evidence="2">The sequence shown here is derived from an EMBL/GenBank/DDBJ whole genome shotgun (WGS) entry which is preliminary data.</text>
</comment>
<protein>
    <submittedName>
        <fullName evidence="2">Stage II sporulation protein R</fullName>
    </submittedName>
</protein>
<evidence type="ECO:0000313" key="2">
    <source>
        <dbReference type="EMBL" id="KPU44581.1"/>
    </source>
</evidence>
<sequence length="239" mass="27324">MNRRFLARLVFVLCILLLLCGCQSKTGNIQEKLIRFHCIANSDSKEDQELKLKVRDSVLREIGPKLEKSQSKEQSKKIIEENLETIEKAAYEVLADEHKEYAVSVTLDKSVFPAKMYSDIVLPAGEYDALKVIIGEGQGKNWWCVMFPPLCFIDITRGITSDDSENQLKTVLKNEEYDEIAKKDAPSPDNSKKAEDNKETKITNKISKTQDNKSKGFIIKFKAWEFAQSLFQKFQSAFK</sequence>
<dbReference type="AlphaFoldDB" id="A0A0P8YXU3"/>
<accession>A0A0P8YXU3</accession>
<gene>
    <name evidence="2" type="ORF">OXPF_16640</name>
</gene>
<dbReference type="RefSeq" id="WP_054874732.1">
    <property type="nucleotide sequence ID" value="NZ_LKET01000029.1"/>
</dbReference>
<reference evidence="2 3" key="1">
    <citation type="submission" date="2015-09" db="EMBL/GenBank/DDBJ databases">
        <title>Genome sequence of Oxobacter pfennigii DSM 3222.</title>
        <authorList>
            <person name="Poehlein A."/>
            <person name="Bengelsdorf F.R."/>
            <person name="Schiel-Bengelsdorf B."/>
            <person name="Duerre P."/>
            <person name="Daniel R."/>
        </authorList>
    </citation>
    <scope>NUCLEOTIDE SEQUENCE [LARGE SCALE GENOMIC DNA]</scope>
    <source>
        <strain evidence="2 3">DSM 3222</strain>
    </source>
</reference>
<dbReference type="Pfam" id="PF09551">
    <property type="entry name" value="Spore_II_R"/>
    <property type="match status" value="1"/>
</dbReference>
<dbReference type="InterPro" id="IPR014202">
    <property type="entry name" value="Spore_II_R"/>
</dbReference>
<keyword evidence="3" id="KW-1185">Reference proteome</keyword>
<evidence type="ECO:0000313" key="3">
    <source>
        <dbReference type="Proteomes" id="UP000050326"/>
    </source>
</evidence>